<reference evidence="2 3" key="1">
    <citation type="submission" date="2018-06" db="EMBL/GenBank/DDBJ databases">
        <title>Comparative genomics reveals the genomic features of Rhizophagus irregularis, R. cerebriforme, R. diaphanum and Gigaspora rosea, and their symbiotic lifestyle signature.</title>
        <authorList>
            <person name="Morin E."/>
            <person name="San Clemente H."/>
            <person name="Chen E.C.H."/>
            <person name="De La Providencia I."/>
            <person name="Hainaut M."/>
            <person name="Kuo A."/>
            <person name="Kohler A."/>
            <person name="Murat C."/>
            <person name="Tang N."/>
            <person name="Roy S."/>
            <person name="Loubradou J."/>
            <person name="Henrissat B."/>
            <person name="Grigoriev I.V."/>
            <person name="Corradi N."/>
            <person name="Roux C."/>
            <person name="Martin F.M."/>
        </authorList>
    </citation>
    <scope>NUCLEOTIDE SEQUENCE [LARGE SCALE GENOMIC DNA]</scope>
    <source>
        <strain evidence="2 3">DAOM 194757</strain>
    </source>
</reference>
<name>A0A397UWS1_9GLOM</name>
<dbReference type="Proteomes" id="UP000266673">
    <property type="component" value="Unassembled WGS sequence"/>
</dbReference>
<dbReference type="OrthoDB" id="2352827at2759"/>
<dbReference type="AlphaFoldDB" id="A0A397UWS1"/>
<evidence type="ECO:0000256" key="1">
    <source>
        <dbReference type="SAM" id="MobiDB-lite"/>
    </source>
</evidence>
<keyword evidence="3" id="KW-1185">Reference proteome</keyword>
<sequence length="461" mass="52592">MSSHSKINVQKDLNSRVKTPGLAFNFNLNTSSDDQCPTLLPASQKNTSPDHSANIRYSPTYQFSSESSSNAFHLAVSNSVNSNHLSSNNAVLSPTAIGRMYYFFLFDSIMWSPEHFNAWVSNTFSIFEDNMKMFYKLLHIIQKDVSTSRKVYNVAKGLTKKNKIQGKSTLQTLPDKQVLSQADDNNQESGPESDCSNTVHSKSKPKKLKKEKKNSNKQQVIQEGNEKVLQRLNSLENLMKNLQKPSNIPISTIKRNDWDEIQAATGLNLETIELNFEYEVKGVTNFQWDDRPEREQKDRYMPHIRKLLQISKYRKLEVFDASKNNNFLSMGANNIFPLRLIGTTDVAIIDRISIASNIPQNHVWVLFELKKSINDSCIYQALAELTAGDLKSTHKVLVVLTDLRDNWQFFSFEEKRIITFNLSKGKAVALIQQNMKSFNGEIDAEEPVPKRKKLDNLLEIS</sequence>
<dbReference type="EMBL" id="QKWP01000865">
    <property type="protein sequence ID" value="RIB14081.1"/>
    <property type="molecule type" value="Genomic_DNA"/>
</dbReference>
<evidence type="ECO:0000313" key="2">
    <source>
        <dbReference type="EMBL" id="RIB14081.1"/>
    </source>
</evidence>
<comment type="caution">
    <text evidence="2">The sequence shown here is derived from an EMBL/GenBank/DDBJ whole genome shotgun (WGS) entry which is preliminary data.</text>
</comment>
<accession>A0A397UWS1</accession>
<feature type="region of interest" description="Disordered" evidence="1">
    <location>
        <begin position="166"/>
        <end position="224"/>
    </location>
</feature>
<gene>
    <name evidence="2" type="ORF">C2G38_2040467</name>
</gene>
<protein>
    <submittedName>
        <fullName evidence="2">Uncharacterized protein</fullName>
    </submittedName>
</protein>
<feature type="compositionally biased region" description="Polar residues" evidence="1">
    <location>
        <begin position="166"/>
        <end position="200"/>
    </location>
</feature>
<proteinExistence type="predicted"/>
<evidence type="ECO:0000313" key="3">
    <source>
        <dbReference type="Proteomes" id="UP000266673"/>
    </source>
</evidence>
<organism evidence="2 3">
    <name type="scientific">Gigaspora rosea</name>
    <dbReference type="NCBI Taxonomy" id="44941"/>
    <lineage>
        <taxon>Eukaryota</taxon>
        <taxon>Fungi</taxon>
        <taxon>Fungi incertae sedis</taxon>
        <taxon>Mucoromycota</taxon>
        <taxon>Glomeromycotina</taxon>
        <taxon>Glomeromycetes</taxon>
        <taxon>Diversisporales</taxon>
        <taxon>Gigasporaceae</taxon>
        <taxon>Gigaspora</taxon>
    </lineage>
</organism>
<feature type="compositionally biased region" description="Basic residues" evidence="1">
    <location>
        <begin position="201"/>
        <end position="212"/>
    </location>
</feature>